<name>A0ABP7SD34_9SPHN</name>
<evidence type="ECO:0008006" key="3">
    <source>
        <dbReference type="Google" id="ProtNLM"/>
    </source>
</evidence>
<evidence type="ECO:0000313" key="2">
    <source>
        <dbReference type="Proteomes" id="UP001500235"/>
    </source>
</evidence>
<organism evidence="1 2">
    <name type="scientific">Sphingomonas swuensis</name>
    <dbReference type="NCBI Taxonomy" id="977800"/>
    <lineage>
        <taxon>Bacteria</taxon>
        <taxon>Pseudomonadati</taxon>
        <taxon>Pseudomonadota</taxon>
        <taxon>Alphaproteobacteria</taxon>
        <taxon>Sphingomonadales</taxon>
        <taxon>Sphingomonadaceae</taxon>
        <taxon>Sphingomonas</taxon>
    </lineage>
</organism>
<dbReference type="Proteomes" id="UP001500235">
    <property type="component" value="Unassembled WGS sequence"/>
</dbReference>
<accession>A0ABP7SD34</accession>
<gene>
    <name evidence="1" type="ORF">GCM10022280_04080</name>
</gene>
<protein>
    <recommendedName>
        <fullName evidence="3">Peptidase M1 membrane alanine aminopeptidase domain-containing protein</fullName>
    </recommendedName>
</protein>
<reference evidence="2" key="1">
    <citation type="journal article" date="2019" name="Int. J. Syst. Evol. Microbiol.">
        <title>The Global Catalogue of Microorganisms (GCM) 10K type strain sequencing project: providing services to taxonomists for standard genome sequencing and annotation.</title>
        <authorList>
            <consortium name="The Broad Institute Genomics Platform"/>
            <consortium name="The Broad Institute Genome Sequencing Center for Infectious Disease"/>
            <person name="Wu L."/>
            <person name="Ma J."/>
        </authorList>
    </citation>
    <scope>NUCLEOTIDE SEQUENCE [LARGE SCALE GENOMIC DNA]</scope>
    <source>
        <strain evidence="2">JCM 17563</strain>
    </source>
</reference>
<keyword evidence="2" id="KW-1185">Reference proteome</keyword>
<sequence length="456" mass="47903">MSLFLAAALAAAAPAQRPVEVTVTRQGDAFEATYVLPRPAPAWGFFRSGLAAEDRQPWRPRSWTILTPGVRLERRGSYDALVGEGGAAVPGTVKVRIAPYAGEVLSDYVPALRLGGGGIALFDGQFSLFSIGSADRLDRLGLDPQDGGIGDSGTRVDFRAPSGTLRLAGDTAGYRRASSAGTYGLFGVANAVERNGMATVVDPAMPAWLAEDIRSFTPQVLGRYRRLLGSPGELRPTVLASWAGADKPGASLNGGVLKGLVLMRMSGQAATRPHPPVRALAHRYIAHESAHFWLGQAIDYDRVADNWIVEGGAELLAIRTLADSDPTFDARKALQTSLTGCLSASAKGGVADGAERQDFQVKYDCGAILSLVAERVAGGDYPAFVRRLIAANRNDRTVSTAEWIALLESYPAGRGLGVRIRPLLAGPQATPAGWTALLASAGVPSAPGPDGRPGLL</sequence>
<dbReference type="RefSeq" id="WP_344705730.1">
    <property type="nucleotide sequence ID" value="NZ_BAABBQ010000001.1"/>
</dbReference>
<comment type="caution">
    <text evidence="1">The sequence shown here is derived from an EMBL/GenBank/DDBJ whole genome shotgun (WGS) entry which is preliminary data.</text>
</comment>
<dbReference type="EMBL" id="BAABBQ010000001">
    <property type="protein sequence ID" value="GAA4010089.1"/>
    <property type="molecule type" value="Genomic_DNA"/>
</dbReference>
<dbReference type="SUPFAM" id="SSF55486">
    <property type="entry name" value="Metalloproteases ('zincins'), catalytic domain"/>
    <property type="match status" value="1"/>
</dbReference>
<proteinExistence type="predicted"/>
<evidence type="ECO:0000313" key="1">
    <source>
        <dbReference type="EMBL" id="GAA4010089.1"/>
    </source>
</evidence>